<accession>A0A4U6D9Q8</accession>
<dbReference type="PANTHER" id="PTHR31021:SF1">
    <property type="entry name" value="CHROMOSOME UNDETERMINED SCAFFOLD_56, WHOLE GENOME SHOTGUN SEQUENCE"/>
    <property type="match status" value="1"/>
</dbReference>
<evidence type="ECO:0008006" key="3">
    <source>
        <dbReference type="Google" id="ProtNLM"/>
    </source>
</evidence>
<comment type="caution">
    <text evidence="1">The sequence shown here is derived from an EMBL/GenBank/DDBJ whole genome shotgun (WGS) entry which is preliminary data.</text>
</comment>
<dbReference type="AlphaFoldDB" id="A0A4U6D9Q8"/>
<reference evidence="1 2" key="1">
    <citation type="submission" date="2019-05" db="EMBL/GenBank/DDBJ databases">
        <title>Dyadobacter AR-3-8 sp. nov., isolated from arctic soil.</title>
        <authorList>
            <person name="Chaudhary D.K."/>
        </authorList>
    </citation>
    <scope>NUCLEOTIDE SEQUENCE [LARGE SCALE GENOMIC DNA]</scope>
    <source>
        <strain evidence="1 2">AR-3-8</strain>
    </source>
</reference>
<dbReference type="GO" id="GO:0005886">
    <property type="term" value="C:plasma membrane"/>
    <property type="evidence" value="ECO:0007669"/>
    <property type="project" value="InterPro"/>
</dbReference>
<dbReference type="EMBL" id="SZVO01000002">
    <property type="protein sequence ID" value="TKT93405.1"/>
    <property type="molecule type" value="Genomic_DNA"/>
</dbReference>
<dbReference type="OrthoDB" id="8246627at2"/>
<sequence>MNIKDIKQLISDSKWASIAPEIRPSSLATPGESIKPFYLTREFTYLPDDTFELTVINFVDPYGSIPLGRMYIKGHMSWQGDHPIAPGAQKVDFIADIEYEVTPLHQSFADAMNQYTSGFDSWKQNVGQSILGKAFPPFGLQNGDIFKEYDLIYINSDMMFWGARNVDGRGFDKEENRPTNLQIPLLRK</sequence>
<evidence type="ECO:0000313" key="1">
    <source>
        <dbReference type="EMBL" id="TKT93405.1"/>
    </source>
</evidence>
<dbReference type="InterPro" id="IPR042425">
    <property type="entry name" value="APCDD1"/>
</dbReference>
<protein>
    <recommendedName>
        <fullName evidence="3">APCDD1 domain-containing protein</fullName>
    </recommendedName>
</protein>
<name>A0A4U6D9Q8_9BACT</name>
<dbReference type="GO" id="GO:0017147">
    <property type="term" value="F:Wnt-protein binding"/>
    <property type="evidence" value="ECO:0007669"/>
    <property type="project" value="InterPro"/>
</dbReference>
<organism evidence="1 2">
    <name type="scientific">Dyadobacter frigoris</name>
    <dbReference type="NCBI Taxonomy" id="2576211"/>
    <lineage>
        <taxon>Bacteria</taxon>
        <taxon>Pseudomonadati</taxon>
        <taxon>Bacteroidota</taxon>
        <taxon>Cytophagia</taxon>
        <taxon>Cytophagales</taxon>
        <taxon>Spirosomataceae</taxon>
        <taxon>Dyadobacter</taxon>
    </lineage>
</organism>
<dbReference type="PANTHER" id="PTHR31021">
    <property type="entry name" value="ADENOMATOSIS POLYPOSIS COLI DOWN-REGULATED 1"/>
    <property type="match status" value="1"/>
</dbReference>
<dbReference type="RefSeq" id="WP_137339081.1">
    <property type="nucleotide sequence ID" value="NZ_BSQH01000011.1"/>
</dbReference>
<proteinExistence type="predicted"/>
<gene>
    <name evidence="1" type="ORF">FDK13_06020</name>
</gene>
<dbReference type="Proteomes" id="UP000304900">
    <property type="component" value="Unassembled WGS sequence"/>
</dbReference>
<dbReference type="GO" id="GO:0030178">
    <property type="term" value="P:negative regulation of Wnt signaling pathway"/>
    <property type="evidence" value="ECO:0007669"/>
    <property type="project" value="InterPro"/>
</dbReference>
<evidence type="ECO:0000313" key="2">
    <source>
        <dbReference type="Proteomes" id="UP000304900"/>
    </source>
</evidence>
<keyword evidence="2" id="KW-1185">Reference proteome</keyword>